<dbReference type="InterPro" id="IPR011075">
    <property type="entry name" value="TetR_C"/>
</dbReference>
<organism evidence="6 7">
    <name type="scientific">Sodalis ligni</name>
    <dbReference type="NCBI Taxonomy" id="2697027"/>
    <lineage>
        <taxon>Bacteria</taxon>
        <taxon>Pseudomonadati</taxon>
        <taxon>Pseudomonadota</taxon>
        <taxon>Gammaproteobacteria</taxon>
        <taxon>Enterobacterales</taxon>
        <taxon>Bruguierivoracaceae</taxon>
        <taxon>Sodalis</taxon>
    </lineage>
</organism>
<name>A0A4R1NF37_9GAMM</name>
<feature type="DNA-binding region" description="H-T-H motif" evidence="4">
    <location>
        <begin position="41"/>
        <end position="60"/>
    </location>
</feature>
<dbReference type="AlphaFoldDB" id="A0A4R1NF37"/>
<dbReference type="Pfam" id="PF16925">
    <property type="entry name" value="TetR_C_13"/>
    <property type="match status" value="1"/>
</dbReference>
<comment type="caution">
    <text evidence="6">The sequence shown here is derived from an EMBL/GenBank/DDBJ whole genome shotgun (WGS) entry which is preliminary data.</text>
</comment>
<dbReference type="RefSeq" id="WP_132925276.1">
    <property type="nucleotide sequence ID" value="NZ_SJOI01000001.1"/>
</dbReference>
<dbReference type="InterPro" id="IPR001647">
    <property type="entry name" value="HTH_TetR"/>
</dbReference>
<keyword evidence="7" id="KW-1185">Reference proteome</keyword>
<evidence type="ECO:0000313" key="7">
    <source>
        <dbReference type="Proteomes" id="UP000294555"/>
    </source>
</evidence>
<dbReference type="SUPFAM" id="SSF46689">
    <property type="entry name" value="Homeodomain-like"/>
    <property type="match status" value="1"/>
</dbReference>
<dbReference type="Gene3D" id="1.10.357.10">
    <property type="entry name" value="Tetracycline Repressor, domain 2"/>
    <property type="match status" value="1"/>
</dbReference>
<feature type="domain" description="HTH tetR-type" evidence="5">
    <location>
        <begin position="18"/>
        <end position="78"/>
    </location>
</feature>
<evidence type="ECO:0000256" key="3">
    <source>
        <dbReference type="ARBA" id="ARBA00023163"/>
    </source>
</evidence>
<evidence type="ECO:0000256" key="2">
    <source>
        <dbReference type="ARBA" id="ARBA00023125"/>
    </source>
</evidence>
<dbReference type="PROSITE" id="PS50977">
    <property type="entry name" value="HTH_TETR_2"/>
    <property type="match status" value="1"/>
</dbReference>
<evidence type="ECO:0000256" key="1">
    <source>
        <dbReference type="ARBA" id="ARBA00023015"/>
    </source>
</evidence>
<dbReference type="PANTHER" id="PTHR47506:SF1">
    <property type="entry name" value="HTH-TYPE TRANSCRIPTIONAL REGULATOR YJDC"/>
    <property type="match status" value="1"/>
</dbReference>
<dbReference type="InterPro" id="IPR009057">
    <property type="entry name" value="Homeodomain-like_sf"/>
</dbReference>
<keyword evidence="3" id="KW-0804">Transcription</keyword>
<dbReference type="Pfam" id="PF00440">
    <property type="entry name" value="TetR_N"/>
    <property type="match status" value="1"/>
</dbReference>
<evidence type="ECO:0000259" key="5">
    <source>
        <dbReference type="PROSITE" id="PS50977"/>
    </source>
</evidence>
<keyword evidence="2 4" id="KW-0238">DNA-binding</keyword>
<proteinExistence type="predicted"/>
<keyword evidence="1" id="KW-0805">Transcription regulation</keyword>
<dbReference type="InterPro" id="IPR036271">
    <property type="entry name" value="Tet_transcr_reg_TetR-rel_C_sf"/>
</dbReference>
<evidence type="ECO:0000256" key="4">
    <source>
        <dbReference type="PROSITE-ProRule" id="PRU00335"/>
    </source>
</evidence>
<sequence>MSTEHVVSAKKGRGRPKQFDRDDALDKALELFWRHGYEATSLADLVEATGAKAPTLYGEFGNKEGLFRAAAERYMTKFAERGRALLTNPNCTVSEATEDFMRDTAALYTDKNLPSGCFLICTSAALSSQSDDVAQMLRARHHFQENMLADFLRARQAKGDISPAADIATLAKYLMCIMQGMAVQARDGATQEELDNIVSTLMAVWPELTSAGKNKAPVAEEA</sequence>
<reference evidence="6 7" key="1">
    <citation type="submission" date="2019-02" db="EMBL/GenBank/DDBJ databases">
        <title>Investigation of anaerobic lignin degradation for improved lignocellulosic biofuels.</title>
        <authorList>
            <person name="Deangelis K."/>
        </authorList>
    </citation>
    <scope>NUCLEOTIDE SEQUENCE [LARGE SCALE GENOMIC DNA]</scope>
    <source>
        <strain evidence="6 7">159R</strain>
    </source>
</reference>
<evidence type="ECO:0000313" key="6">
    <source>
        <dbReference type="EMBL" id="TCL06122.1"/>
    </source>
</evidence>
<dbReference type="OrthoDB" id="270177at2"/>
<dbReference type="Gene3D" id="1.10.10.60">
    <property type="entry name" value="Homeodomain-like"/>
    <property type="match status" value="1"/>
</dbReference>
<dbReference type="GO" id="GO:0003677">
    <property type="term" value="F:DNA binding"/>
    <property type="evidence" value="ECO:0007669"/>
    <property type="project" value="UniProtKB-UniRule"/>
</dbReference>
<gene>
    <name evidence="6" type="ORF">EZJ58_4354</name>
</gene>
<dbReference type="SUPFAM" id="SSF48498">
    <property type="entry name" value="Tetracyclin repressor-like, C-terminal domain"/>
    <property type="match status" value="1"/>
</dbReference>
<accession>A0A4R1NF37</accession>
<dbReference type="EMBL" id="SJOI01000001">
    <property type="protein sequence ID" value="TCL06122.1"/>
    <property type="molecule type" value="Genomic_DNA"/>
</dbReference>
<dbReference type="PANTHER" id="PTHR47506">
    <property type="entry name" value="TRANSCRIPTIONAL REGULATORY PROTEIN"/>
    <property type="match status" value="1"/>
</dbReference>
<dbReference type="PRINTS" id="PR00455">
    <property type="entry name" value="HTHTETR"/>
</dbReference>
<protein>
    <submittedName>
        <fullName evidence="6">TetR family transcriptional regulator</fullName>
    </submittedName>
</protein>
<dbReference type="Proteomes" id="UP000294555">
    <property type="component" value="Unassembled WGS sequence"/>
</dbReference>